<evidence type="ECO:0000313" key="3">
    <source>
        <dbReference type="EMBL" id="MBB3209994.1"/>
    </source>
</evidence>
<sequence length="304" mass="32917">MSDGSDQNPNRAPWTTPGGAGDPMNNPASGPYAPHEAAAGQREPKKGLGCWVWGCLGAIVFMLLAMVGLGVGGYYLLTTQVAKYTDTQAAEMPVVEMDEEELSALETRIESFTNQVRGEQSVNVGEDVDVDADGESDTDSEELATGQLPVRELELTAKEINGLIASKPELKGRVFVEIEDGRVFGKVSIPTDMFPGGDGRFFNADGEFDVSMQDGILVVRLIDASVKGEQIPQQILDQFALENLAKDVYKNPENAEMLRKFETIEVEGESIILRLREPDSTSPQEETSAEEEVEAAEEGEPVAT</sequence>
<dbReference type="RefSeq" id="WP_184309021.1">
    <property type="nucleotide sequence ID" value="NZ_JACHXU010000030.1"/>
</dbReference>
<dbReference type="AlphaFoldDB" id="A0A7W5H929"/>
<feature type="transmembrane region" description="Helical" evidence="2">
    <location>
        <begin position="51"/>
        <end position="77"/>
    </location>
</feature>
<name>A0A7W5H929_9BACT</name>
<keyword evidence="4" id="KW-1185">Reference proteome</keyword>
<feature type="compositionally biased region" description="Acidic residues" evidence="1">
    <location>
        <begin position="287"/>
        <end position="304"/>
    </location>
</feature>
<feature type="region of interest" description="Disordered" evidence="1">
    <location>
        <begin position="275"/>
        <end position="304"/>
    </location>
</feature>
<protein>
    <submittedName>
        <fullName evidence="3">Uncharacterized protein</fullName>
    </submittedName>
</protein>
<dbReference type="Proteomes" id="UP000536179">
    <property type="component" value="Unassembled WGS sequence"/>
</dbReference>
<feature type="compositionally biased region" description="Acidic residues" evidence="1">
    <location>
        <begin position="126"/>
        <end position="142"/>
    </location>
</feature>
<feature type="region of interest" description="Disordered" evidence="1">
    <location>
        <begin position="1"/>
        <end position="40"/>
    </location>
</feature>
<keyword evidence="2" id="KW-0472">Membrane</keyword>
<feature type="region of interest" description="Disordered" evidence="1">
    <location>
        <begin position="123"/>
        <end position="144"/>
    </location>
</feature>
<proteinExistence type="predicted"/>
<feature type="compositionally biased region" description="Polar residues" evidence="1">
    <location>
        <begin position="1"/>
        <end position="10"/>
    </location>
</feature>
<keyword evidence="2" id="KW-1133">Transmembrane helix</keyword>
<evidence type="ECO:0000313" key="4">
    <source>
        <dbReference type="Proteomes" id="UP000536179"/>
    </source>
</evidence>
<evidence type="ECO:0000256" key="1">
    <source>
        <dbReference type="SAM" id="MobiDB-lite"/>
    </source>
</evidence>
<dbReference type="EMBL" id="JACHXU010000030">
    <property type="protein sequence ID" value="MBB3209994.1"/>
    <property type="molecule type" value="Genomic_DNA"/>
</dbReference>
<gene>
    <name evidence="3" type="ORF">FHS27_005840</name>
</gene>
<reference evidence="3 4" key="1">
    <citation type="submission" date="2020-08" db="EMBL/GenBank/DDBJ databases">
        <title>Genomic Encyclopedia of Type Strains, Phase III (KMG-III): the genomes of soil and plant-associated and newly described type strains.</title>
        <authorList>
            <person name="Whitman W."/>
        </authorList>
    </citation>
    <scope>NUCLEOTIDE SEQUENCE [LARGE SCALE GENOMIC DNA]</scope>
    <source>
        <strain evidence="3 4">CECT 8075</strain>
    </source>
</reference>
<comment type="caution">
    <text evidence="3">The sequence shown here is derived from an EMBL/GenBank/DDBJ whole genome shotgun (WGS) entry which is preliminary data.</text>
</comment>
<evidence type="ECO:0000256" key="2">
    <source>
        <dbReference type="SAM" id="Phobius"/>
    </source>
</evidence>
<keyword evidence="2" id="KW-0812">Transmembrane</keyword>
<accession>A0A7W5H929</accession>
<organism evidence="3 4">
    <name type="scientific">Aporhodopirellula rubra</name>
    <dbReference type="NCBI Taxonomy" id="980271"/>
    <lineage>
        <taxon>Bacteria</taxon>
        <taxon>Pseudomonadati</taxon>
        <taxon>Planctomycetota</taxon>
        <taxon>Planctomycetia</taxon>
        <taxon>Pirellulales</taxon>
        <taxon>Pirellulaceae</taxon>
        <taxon>Aporhodopirellula</taxon>
    </lineage>
</organism>